<dbReference type="Pfam" id="PF07971">
    <property type="entry name" value="Glyco_hydro_92"/>
    <property type="match status" value="1"/>
</dbReference>
<accession>A0A0D7BBS4</accession>
<protein>
    <submittedName>
        <fullName evidence="4">Glycoside hydrolase family 92 protein</fullName>
    </submittedName>
</protein>
<evidence type="ECO:0000259" key="3">
    <source>
        <dbReference type="Pfam" id="PF17678"/>
    </source>
</evidence>
<dbReference type="InterPro" id="IPR050883">
    <property type="entry name" value="PNGase"/>
</dbReference>
<feature type="chain" id="PRO_5002316918" evidence="1">
    <location>
        <begin position="18"/>
        <end position="810"/>
    </location>
</feature>
<dbReference type="GO" id="GO:0005829">
    <property type="term" value="C:cytosol"/>
    <property type="evidence" value="ECO:0007669"/>
    <property type="project" value="TreeGrafter"/>
</dbReference>
<name>A0A0D7BBS4_9AGAR</name>
<feature type="domain" description="Glycosyl hydrolase family 92 N-terminal" evidence="3">
    <location>
        <begin position="22"/>
        <end position="290"/>
    </location>
</feature>
<feature type="domain" description="Glycosyl hydrolase family 92" evidence="2">
    <location>
        <begin position="296"/>
        <end position="793"/>
    </location>
</feature>
<dbReference type="STRING" id="1314674.A0A0D7BBS4"/>
<evidence type="ECO:0000313" key="4">
    <source>
        <dbReference type="EMBL" id="KIY66961.1"/>
    </source>
</evidence>
<dbReference type="InterPro" id="IPR005887">
    <property type="entry name" value="GH92_a_mannosidase_put"/>
</dbReference>
<dbReference type="InterPro" id="IPR012939">
    <property type="entry name" value="Glyco_hydro_92"/>
</dbReference>
<proteinExistence type="predicted"/>
<dbReference type="GO" id="GO:0005634">
    <property type="term" value="C:nucleus"/>
    <property type="evidence" value="ECO:0007669"/>
    <property type="project" value="TreeGrafter"/>
</dbReference>
<dbReference type="Gene3D" id="3.30.2080.10">
    <property type="entry name" value="GH92 mannosidase domain"/>
    <property type="match status" value="1"/>
</dbReference>
<dbReference type="PANTHER" id="PTHR12143">
    <property type="entry name" value="PEPTIDE N-GLYCANASE PNGASE -RELATED"/>
    <property type="match status" value="1"/>
</dbReference>
<organism evidence="4 5">
    <name type="scientific">Cylindrobasidium torrendii FP15055 ss-10</name>
    <dbReference type="NCBI Taxonomy" id="1314674"/>
    <lineage>
        <taxon>Eukaryota</taxon>
        <taxon>Fungi</taxon>
        <taxon>Dikarya</taxon>
        <taxon>Basidiomycota</taxon>
        <taxon>Agaricomycotina</taxon>
        <taxon>Agaricomycetes</taxon>
        <taxon>Agaricomycetidae</taxon>
        <taxon>Agaricales</taxon>
        <taxon>Marasmiineae</taxon>
        <taxon>Physalacriaceae</taxon>
        <taxon>Cylindrobasidium</taxon>
    </lineage>
</organism>
<dbReference type="InterPro" id="IPR008928">
    <property type="entry name" value="6-hairpin_glycosidase_sf"/>
</dbReference>
<dbReference type="InterPro" id="IPR014718">
    <property type="entry name" value="GH-type_carb-bd"/>
</dbReference>
<keyword evidence="4" id="KW-0378">Hydrolase</keyword>
<reference evidence="4 5" key="1">
    <citation type="journal article" date="2015" name="Fungal Genet. Biol.">
        <title>Evolution of novel wood decay mechanisms in Agaricales revealed by the genome sequences of Fistulina hepatica and Cylindrobasidium torrendii.</title>
        <authorList>
            <person name="Floudas D."/>
            <person name="Held B.W."/>
            <person name="Riley R."/>
            <person name="Nagy L.G."/>
            <person name="Koehler G."/>
            <person name="Ransdell A.S."/>
            <person name="Younus H."/>
            <person name="Chow J."/>
            <person name="Chiniquy J."/>
            <person name="Lipzen A."/>
            <person name="Tritt A."/>
            <person name="Sun H."/>
            <person name="Haridas S."/>
            <person name="LaButti K."/>
            <person name="Ohm R.A."/>
            <person name="Kues U."/>
            <person name="Blanchette R.A."/>
            <person name="Grigoriev I.V."/>
            <person name="Minto R.E."/>
            <person name="Hibbett D.S."/>
        </authorList>
    </citation>
    <scope>NUCLEOTIDE SEQUENCE [LARGE SCALE GENOMIC DNA]</scope>
    <source>
        <strain evidence="4 5">FP15055 ss-10</strain>
    </source>
</reference>
<sequence length="810" mass="90385">MALPSLMLAALGSSAYASNTDLVNPLIGNTGPEPNYAGGMIPSVAPPFGMTRWVAQTHQNWVSKTPYNWTDSDYIHGFVGTHQPAIWMGESGLVAVVPGASDAAVNAIFEDRGLRKAQEKFGASLYEVELLPENGGSINVEMTATSRVGHLRFTFDAKSQPYILIQASRPSQLFHSTPSSSHFNTTYPDGYVHIYAQQQQICGYSTEMQDTVIAPVSTTALWQEHLREGTGHGGFKGWFCARFDAPFAGHGLTQGKEQREDDIDGFGAELSAYARFALDQKTVNVRIATSFISMEQALYNLEQEAPDGISFEDTEAKTRAEWEEKLNRVELKGGSKDNQTTLVTAVFHALQYPYEISEYGKYYSALDDQVHEGVSYSGYSIWDTYRAEWGFLLLMAPERIPGMIQSMLNDYKEGGWLPMWKNLIETNIMIATHADSLIAEAVLKGFDYGYDLDVAWDAVWKDATVPPVKDWETLYEDREEGVDYEVRAGLSTSYGLPEKGWVNDDVHSESVSRTLGYAYDDYAAAQLAKRLGKPAWIVDMLLKRSMTAPWLVWNADAISQDDYPSDEDKKRFEGKTKGFVQGRNSDGSWAAPTSGFTEGDKWAYSFDIAHDIPGLVEKRGGNEAFVESLDEHYDGGWDWFGNEPSHHIPYLYTLAGRPDLTQRRVREVAGSNFNATPFGLSGNEDCGQMSAWFFFSALGFYPVNPVSLQYVVGTAFFDKMTVRIPVPKHHGAEAKSEKFYEEATHSYVLTVEAEGAQEKLYVKTLWVNGEERPIREVGYDEFGKGGHIRFEMSAEPVLEDSRGAIVHEEL</sequence>
<dbReference type="EMBL" id="KN880539">
    <property type="protein sequence ID" value="KIY66961.1"/>
    <property type="molecule type" value="Genomic_DNA"/>
</dbReference>
<evidence type="ECO:0000259" key="2">
    <source>
        <dbReference type="Pfam" id="PF07971"/>
    </source>
</evidence>
<gene>
    <name evidence="4" type="ORF">CYLTODRAFT_397947</name>
</gene>
<keyword evidence="5" id="KW-1185">Reference proteome</keyword>
<dbReference type="GO" id="GO:0006516">
    <property type="term" value="P:glycoprotein catabolic process"/>
    <property type="evidence" value="ECO:0007669"/>
    <property type="project" value="TreeGrafter"/>
</dbReference>
<dbReference type="SUPFAM" id="SSF48208">
    <property type="entry name" value="Six-hairpin glycosidases"/>
    <property type="match status" value="1"/>
</dbReference>
<dbReference type="InterPro" id="IPR041371">
    <property type="entry name" value="GH92_N"/>
</dbReference>
<dbReference type="GO" id="GO:0000224">
    <property type="term" value="F:peptide-N4-(N-acetyl-beta-glucosaminyl)asparagine amidase activity"/>
    <property type="evidence" value="ECO:0007669"/>
    <property type="project" value="TreeGrafter"/>
</dbReference>
<dbReference type="AlphaFoldDB" id="A0A0D7BBS4"/>
<dbReference type="FunFam" id="1.20.1050.60:FF:000001">
    <property type="entry name" value="Putative alpha-1,2-mannosidase"/>
    <property type="match status" value="1"/>
</dbReference>
<evidence type="ECO:0000313" key="5">
    <source>
        <dbReference type="Proteomes" id="UP000054007"/>
    </source>
</evidence>
<feature type="signal peptide" evidence="1">
    <location>
        <begin position="1"/>
        <end position="17"/>
    </location>
</feature>
<dbReference type="GO" id="GO:0030246">
    <property type="term" value="F:carbohydrate binding"/>
    <property type="evidence" value="ECO:0007669"/>
    <property type="project" value="InterPro"/>
</dbReference>
<keyword evidence="1" id="KW-0732">Signal</keyword>
<dbReference type="Gene3D" id="1.20.1050.60">
    <property type="entry name" value="alpha-1,2-mannosidase"/>
    <property type="match status" value="1"/>
</dbReference>
<dbReference type="GO" id="GO:0005975">
    <property type="term" value="P:carbohydrate metabolic process"/>
    <property type="evidence" value="ECO:0007669"/>
    <property type="project" value="InterPro"/>
</dbReference>
<dbReference type="Pfam" id="PF17678">
    <property type="entry name" value="Glyco_hydro_92N"/>
    <property type="match status" value="1"/>
</dbReference>
<dbReference type="OrthoDB" id="449263at2759"/>
<dbReference type="Gene3D" id="1.20.1610.10">
    <property type="entry name" value="alpha-1,2-mannosidases domains"/>
    <property type="match status" value="1"/>
</dbReference>
<dbReference type="PANTHER" id="PTHR12143:SF43">
    <property type="entry name" value="PUTATIVE-RELATED"/>
    <property type="match status" value="1"/>
</dbReference>
<evidence type="ECO:0000256" key="1">
    <source>
        <dbReference type="SAM" id="SignalP"/>
    </source>
</evidence>
<dbReference type="Proteomes" id="UP000054007">
    <property type="component" value="Unassembled WGS sequence"/>
</dbReference>
<dbReference type="NCBIfam" id="TIGR01180">
    <property type="entry name" value="aman2_put"/>
    <property type="match status" value="1"/>
</dbReference>
<dbReference type="Gene3D" id="2.70.98.10">
    <property type="match status" value="1"/>
</dbReference>